<sequence>MAFIIVVALHIGLATALMLGWNPSPPAQPPIPAAVMLELAPLPEAPNNTPQENPAPVEQVASDPTPVEPEPIQEPDPIPVPEPVEAPKPKMVIQKKPEPKPIKKPVEKPVEKPIEKPKEITEDIRPKAEVTTNSSTVSDRVSDRVAAPVTTTSTRPSKAQITWQSQLFSRIGRYKRYPREARSRHQEGTVTVNFTIDTQGKVLAKHITKSSGYPALDQEVLDLLERAQPLPKPPAEVMNGSNSKAIAIPIDFNLKKDR</sequence>
<dbReference type="InterPro" id="IPR051045">
    <property type="entry name" value="TonB-dependent_transducer"/>
</dbReference>
<dbReference type="Pfam" id="PF03544">
    <property type="entry name" value="TonB_C"/>
    <property type="match status" value="1"/>
</dbReference>
<dbReference type="GO" id="GO:0015891">
    <property type="term" value="P:siderophore transport"/>
    <property type="evidence" value="ECO:0007669"/>
    <property type="project" value="InterPro"/>
</dbReference>
<dbReference type="Proteomes" id="UP000595278">
    <property type="component" value="Chromosome"/>
</dbReference>
<evidence type="ECO:0000256" key="8">
    <source>
        <dbReference type="ARBA" id="ARBA00022989"/>
    </source>
</evidence>
<dbReference type="GO" id="GO:0030288">
    <property type="term" value="C:outer membrane-bounded periplasmic space"/>
    <property type="evidence" value="ECO:0007669"/>
    <property type="project" value="InterPro"/>
</dbReference>
<proteinExistence type="inferred from homology"/>
<dbReference type="PANTHER" id="PTHR33446">
    <property type="entry name" value="PROTEIN TONB-RELATED"/>
    <property type="match status" value="1"/>
</dbReference>
<dbReference type="GO" id="GO:0098797">
    <property type="term" value="C:plasma membrane protein complex"/>
    <property type="evidence" value="ECO:0007669"/>
    <property type="project" value="TreeGrafter"/>
</dbReference>
<feature type="compositionally biased region" description="Pro residues" evidence="11">
    <location>
        <begin position="66"/>
        <end position="86"/>
    </location>
</feature>
<evidence type="ECO:0000313" key="13">
    <source>
        <dbReference type="EMBL" id="QQP87124.1"/>
    </source>
</evidence>
<comment type="function">
    <text evidence="10">Interacts with outer membrane receptor proteins that carry out high-affinity binding and energy dependent uptake into the periplasmic space of specific substrates. It could act to transduce energy from the cytoplasmic membrane to specific energy-requiring processes in the outer membrane, resulting in the release into the periplasm of ligands bound by these outer membrane proteins.</text>
</comment>
<dbReference type="GO" id="GO:0031992">
    <property type="term" value="F:energy transducer activity"/>
    <property type="evidence" value="ECO:0007669"/>
    <property type="project" value="InterPro"/>
</dbReference>
<accession>A0A974RZJ2</accession>
<dbReference type="PROSITE" id="PS52015">
    <property type="entry name" value="TONB_CTD"/>
    <property type="match status" value="1"/>
</dbReference>
<dbReference type="KEGG" id="eaz:JHT90_03640"/>
<dbReference type="EMBL" id="CP067393">
    <property type="protein sequence ID" value="QQP87124.1"/>
    <property type="molecule type" value="Genomic_DNA"/>
</dbReference>
<keyword evidence="4 10" id="KW-1003">Cell membrane</keyword>
<dbReference type="Gene3D" id="3.30.1150.10">
    <property type="match status" value="1"/>
</dbReference>
<reference evidence="13 14" key="1">
    <citation type="submission" date="2021-01" db="EMBL/GenBank/DDBJ databases">
        <title>Entomomonas sp. F2A isolated from a house cricket (Acheta domesticus).</title>
        <authorList>
            <person name="Spergser J."/>
            <person name="Busse H.-J."/>
        </authorList>
    </citation>
    <scope>NUCLEOTIDE SEQUENCE [LARGE SCALE GENOMIC DNA]</scope>
    <source>
        <strain evidence="13 14">F2A</strain>
    </source>
</reference>
<dbReference type="InterPro" id="IPR006260">
    <property type="entry name" value="TonB/TolA_C"/>
</dbReference>
<comment type="similarity">
    <text evidence="2 10">Belongs to the TonB family.</text>
</comment>
<evidence type="ECO:0000256" key="6">
    <source>
        <dbReference type="ARBA" id="ARBA00022692"/>
    </source>
</evidence>
<dbReference type="PANTHER" id="PTHR33446:SF2">
    <property type="entry name" value="PROTEIN TONB"/>
    <property type="match status" value="1"/>
</dbReference>
<evidence type="ECO:0000256" key="11">
    <source>
        <dbReference type="SAM" id="MobiDB-lite"/>
    </source>
</evidence>
<evidence type="ECO:0000256" key="9">
    <source>
        <dbReference type="ARBA" id="ARBA00023136"/>
    </source>
</evidence>
<keyword evidence="7 10" id="KW-0653">Protein transport</keyword>
<evidence type="ECO:0000256" key="2">
    <source>
        <dbReference type="ARBA" id="ARBA00006555"/>
    </source>
</evidence>
<evidence type="ECO:0000256" key="7">
    <source>
        <dbReference type="ARBA" id="ARBA00022927"/>
    </source>
</evidence>
<dbReference type="NCBIfam" id="TIGR01352">
    <property type="entry name" value="tonB_Cterm"/>
    <property type="match status" value="1"/>
</dbReference>
<organism evidence="13 14">
    <name type="scientific">Entomomonas asaccharolytica</name>
    <dbReference type="NCBI Taxonomy" id="2785331"/>
    <lineage>
        <taxon>Bacteria</taxon>
        <taxon>Pseudomonadati</taxon>
        <taxon>Pseudomonadota</taxon>
        <taxon>Gammaproteobacteria</taxon>
        <taxon>Pseudomonadales</taxon>
        <taxon>Pseudomonadaceae</taxon>
        <taxon>Entomomonas</taxon>
    </lineage>
</organism>
<keyword evidence="10" id="KW-0735">Signal-anchor</keyword>
<keyword evidence="6" id="KW-0812">Transmembrane</keyword>
<evidence type="ECO:0000313" key="14">
    <source>
        <dbReference type="Proteomes" id="UP000595278"/>
    </source>
</evidence>
<dbReference type="InterPro" id="IPR037682">
    <property type="entry name" value="TonB_C"/>
</dbReference>
<feature type="region of interest" description="Disordered" evidence="11">
    <location>
        <begin position="128"/>
        <end position="158"/>
    </location>
</feature>
<keyword evidence="9" id="KW-0472">Membrane</keyword>
<evidence type="ECO:0000256" key="1">
    <source>
        <dbReference type="ARBA" id="ARBA00004383"/>
    </source>
</evidence>
<dbReference type="GO" id="GO:0015031">
    <property type="term" value="P:protein transport"/>
    <property type="evidence" value="ECO:0007669"/>
    <property type="project" value="UniProtKB-UniRule"/>
</dbReference>
<keyword evidence="14" id="KW-1185">Reference proteome</keyword>
<feature type="domain" description="TonB C-terminal" evidence="12">
    <location>
        <begin position="162"/>
        <end position="258"/>
    </location>
</feature>
<evidence type="ECO:0000256" key="10">
    <source>
        <dbReference type="RuleBase" id="RU362123"/>
    </source>
</evidence>
<gene>
    <name evidence="13" type="ORF">JHT90_03640</name>
</gene>
<feature type="compositionally biased region" description="Low complexity" evidence="11">
    <location>
        <begin position="130"/>
        <end position="139"/>
    </location>
</feature>
<evidence type="ECO:0000256" key="5">
    <source>
        <dbReference type="ARBA" id="ARBA00022519"/>
    </source>
</evidence>
<dbReference type="AlphaFoldDB" id="A0A974RZJ2"/>
<feature type="region of interest" description="Disordered" evidence="11">
    <location>
        <begin position="43"/>
        <end position="89"/>
    </location>
</feature>
<evidence type="ECO:0000256" key="4">
    <source>
        <dbReference type="ARBA" id="ARBA00022475"/>
    </source>
</evidence>
<evidence type="ECO:0000256" key="3">
    <source>
        <dbReference type="ARBA" id="ARBA00022448"/>
    </source>
</evidence>
<dbReference type="InterPro" id="IPR003538">
    <property type="entry name" value="TonB"/>
</dbReference>
<protein>
    <recommendedName>
        <fullName evidence="10">Protein TonB</fullName>
    </recommendedName>
</protein>
<feature type="compositionally biased region" description="Polar residues" evidence="11">
    <location>
        <begin position="149"/>
        <end position="158"/>
    </location>
</feature>
<dbReference type="PRINTS" id="PR01374">
    <property type="entry name" value="TONBPROTEIN"/>
</dbReference>
<dbReference type="GO" id="GO:0055085">
    <property type="term" value="P:transmembrane transport"/>
    <property type="evidence" value="ECO:0007669"/>
    <property type="project" value="InterPro"/>
</dbReference>
<dbReference type="SUPFAM" id="SSF74653">
    <property type="entry name" value="TolA/TonB C-terminal domain"/>
    <property type="match status" value="1"/>
</dbReference>
<keyword evidence="8" id="KW-1133">Transmembrane helix</keyword>
<name>A0A974RZJ2_9GAMM</name>
<keyword evidence="3 10" id="KW-0813">Transport</keyword>
<comment type="subcellular location">
    <subcellularLocation>
        <location evidence="1 10">Cell inner membrane</location>
        <topology evidence="1 10">Single-pass membrane protein</topology>
        <orientation evidence="1 10">Periplasmic side</orientation>
    </subcellularLocation>
</comment>
<evidence type="ECO:0000259" key="12">
    <source>
        <dbReference type="PROSITE" id="PS52015"/>
    </source>
</evidence>
<keyword evidence="5 10" id="KW-0997">Cell inner membrane</keyword>